<evidence type="ECO:0000256" key="1">
    <source>
        <dbReference type="ARBA" id="ARBA00004429"/>
    </source>
</evidence>
<dbReference type="EMBL" id="JBHUEO010000049">
    <property type="protein sequence ID" value="MFD1707933.1"/>
    <property type="molecule type" value="Genomic_DNA"/>
</dbReference>
<keyword evidence="4" id="KW-0997">Cell inner membrane</keyword>
<protein>
    <submittedName>
        <fullName evidence="11">TRAP transporter small permease</fullName>
    </submittedName>
</protein>
<dbReference type="PANTHER" id="PTHR35011">
    <property type="entry name" value="2,3-DIKETO-L-GULONATE TRAP TRANSPORTER SMALL PERMEASE PROTEIN YIAM"/>
    <property type="match status" value="1"/>
</dbReference>
<dbReference type="InterPro" id="IPR007387">
    <property type="entry name" value="TRAP_DctQ"/>
</dbReference>
<dbReference type="Pfam" id="PF04290">
    <property type="entry name" value="DctQ"/>
    <property type="match status" value="1"/>
</dbReference>
<evidence type="ECO:0000256" key="3">
    <source>
        <dbReference type="ARBA" id="ARBA00022475"/>
    </source>
</evidence>
<dbReference type="RefSeq" id="WP_380774808.1">
    <property type="nucleotide sequence ID" value="NZ_JBHUEO010000049.1"/>
</dbReference>
<evidence type="ECO:0000256" key="5">
    <source>
        <dbReference type="ARBA" id="ARBA00022692"/>
    </source>
</evidence>
<feature type="domain" description="Tripartite ATP-independent periplasmic transporters DctQ component" evidence="10">
    <location>
        <begin position="49"/>
        <end position="177"/>
    </location>
</feature>
<proteinExistence type="inferred from homology"/>
<evidence type="ECO:0000256" key="7">
    <source>
        <dbReference type="ARBA" id="ARBA00023136"/>
    </source>
</evidence>
<accession>A0ABW4KL73</accession>
<evidence type="ECO:0000256" key="2">
    <source>
        <dbReference type="ARBA" id="ARBA00022448"/>
    </source>
</evidence>
<reference evidence="12" key="1">
    <citation type="journal article" date="2019" name="Int. J. Syst. Evol. Microbiol.">
        <title>The Global Catalogue of Microorganisms (GCM) 10K type strain sequencing project: providing services to taxonomists for standard genome sequencing and annotation.</title>
        <authorList>
            <consortium name="The Broad Institute Genomics Platform"/>
            <consortium name="The Broad Institute Genome Sequencing Center for Infectious Disease"/>
            <person name="Wu L."/>
            <person name="Ma J."/>
        </authorList>
    </citation>
    <scope>NUCLEOTIDE SEQUENCE [LARGE SCALE GENOMIC DNA]</scope>
    <source>
        <strain evidence="12">CGMCC 1.12295</strain>
    </source>
</reference>
<gene>
    <name evidence="11" type="ORF">ACFSCZ_14500</name>
</gene>
<evidence type="ECO:0000256" key="9">
    <source>
        <dbReference type="SAM" id="Phobius"/>
    </source>
</evidence>
<comment type="subcellular location">
    <subcellularLocation>
        <location evidence="1">Cell inner membrane</location>
        <topology evidence="1">Multi-pass membrane protein</topology>
    </subcellularLocation>
</comment>
<comment type="similarity">
    <text evidence="8">Belongs to the TRAP transporter small permease family.</text>
</comment>
<keyword evidence="7 9" id="KW-0472">Membrane</keyword>
<evidence type="ECO:0000313" key="12">
    <source>
        <dbReference type="Proteomes" id="UP001597301"/>
    </source>
</evidence>
<comment type="caution">
    <text evidence="11">The sequence shown here is derived from an EMBL/GenBank/DDBJ whole genome shotgun (WGS) entry which is preliminary data.</text>
</comment>
<organism evidence="11 12">
    <name type="scientific">Siminovitchia sediminis</name>
    <dbReference type="NCBI Taxonomy" id="1274353"/>
    <lineage>
        <taxon>Bacteria</taxon>
        <taxon>Bacillati</taxon>
        <taxon>Bacillota</taxon>
        <taxon>Bacilli</taxon>
        <taxon>Bacillales</taxon>
        <taxon>Bacillaceae</taxon>
        <taxon>Siminovitchia</taxon>
    </lineage>
</organism>
<dbReference type="PANTHER" id="PTHR35011:SF2">
    <property type="entry name" value="2,3-DIKETO-L-GULONATE TRAP TRANSPORTER SMALL PERMEASE PROTEIN YIAM"/>
    <property type="match status" value="1"/>
</dbReference>
<keyword evidence="2" id="KW-0813">Transport</keyword>
<keyword evidence="3" id="KW-1003">Cell membrane</keyword>
<evidence type="ECO:0000256" key="6">
    <source>
        <dbReference type="ARBA" id="ARBA00022989"/>
    </source>
</evidence>
<feature type="transmembrane region" description="Helical" evidence="9">
    <location>
        <begin position="37"/>
        <end position="58"/>
    </location>
</feature>
<keyword evidence="12" id="KW-1185">Reference proteome</keyword>
<dbReference type="Proteomes" id="UP001597301">
    <property type="component" value="Unassembled WGS sequence"/>
</dbReference>
<evidence type="ECO:0000256" key="8">
    <source>
        <dbReference type="ARBA" id="ARBA00038436"/>
    </source>
</evidence>
<evidence type="ECO:0000313" key="11">
    <source>
        <dbReference type="EMBL" id="MFD1707933.1"/>
    </source>
</evidence>
<dbReference type="InterPro" id="IPR055348">
    <property type="entry name" value="DctQ"/>
</dbReference>
<name>A0ABW4KL73_9BACI</name>
<feature type="transmembrane region" description="Helical" evidence="9">
    <location>
        <begin position="112"/>
        <end position="136"/>
    </location>
</feature>
<keyword evidence="6 9" id="KW-1133">Transmembrane helix</keyword>
<sequence length="190" mass="21831">MIASKNLSKELPNTEQEGKDWTFFKHYMNFTKFINKMFTRVSGALILVIAILLFQDVIRRYFLNDPTSWALDISRFILVYVVFLSLAPALESGQHVTVDFLKEVISENKQRWMNIAIFLLVSVFGVILCWKLSIVTLDAFKDNRMFPVQTPVPVKYVYVAGPIGALQFTLTALSLTIKSIFFPAEKIHEE</sequence>
<evidence type="ECO:0000256" key="4">
    <source>
        <dbReference type="ARBA" id="ARBA00022519"/>
    </source>
</evidence>
<keyword evidence="5 9" id="KW-0812">Transmembrane</keyword>
<feature type="transmembrane region" description="Helical" evidence="9">
    <location>
        <begin position="156"/>
        <end position="177"/>
    </location>
</feature>
<feature type="transmembrane region" description="Helical" evidence="9">
    <location>
        <begin position="73"/>
        <end position="91"/>
    </location>
</feature>
<evidence type="ECO:0000259" key="10">
    <source>
        <dbReference type="Pfam" id="PF04290"/>
    </source>
</evidence>